<organism evidence="2">
    <name type="scientific">Tanacetum cinerariifolium</name>
    <name type="common">Dalmatian daisy</name>
    <name type="synonym">Chrysanthemum cinerariifolium</name>
    <dbReference type="NCBI Taxonomy" id="118510"/>
    <lineage>
        <taxon>Eukaryota</taxon>
        <taxon>Viridiplantae</taxon>
        <taxon>Streptophyta</taxon>
        <taxon>Embryophyta</taxon>
        <taxon>Tracheophyta</taxon>
        <taxon>Spermatophyta</taxon>
        <taxon>Magnoliopsida</taxon>
        <taxon>eudicotyledons</taxon>
        <taxon>Gunneridae</taxon>
        <taxon>Pentapetalae</taxon>
        <taxon>asterids</taxon>
        <taxon>campanulids</taxon>
        <taxon>Asterales</taxon>
        <taxon>Asteraceae</taxon>
        <taxon>Asteroideae</taxon>
        <taxon>Anthemideae</taxon>
        <taxon>Anthemidinae</taxon>
        <taxon>Tanacetum</taxon>
    </lineage>
</organism>
<dbReference type="SUPFAM" id="SSF49464">
    <property type="entry name" value="Carboxypeptidase regulatory domain-like"/>
    <property type="match status" value="1"/>
</dbReference>
<dbReference type="AlphaFoldDB" id="A0A699TI96"/>
<evidence type="ECO:0000256" key="1">
    <source>
        <dbReference type="SAM" id="MobiDB-lite"/>
    </source>
</evidence>
<evidence type="ECO:0008006" key="3">
    <source>
        <dbReference type="Google" id="ProtNLM"/>
    </source>
</evidence>
<dbReference type="InterPro" id="IPR008969">
    <property type="entry name" value="CarboxyPept-like_regulatory"/>
</dbReference>
<sequence length="197" mass="20089">DFTQLSDAEIRAYFRQASGETCGRFRADQLGRALQASAPASRWRTWLSALLAVGSLGQLAATRAAAQTAVRGTAGPLPAAASPAQVAATPASAGSTAASRSDIGPRPSGLRIVRGTVRDEATHDPLPGVTVLVKGTTLGISTGADGTFALAIPGEAPTVQLGFHYIGYNTVEQTITIADNTPLTVALNSDGMMLSGV</sequence>
<feature type="compositionally biased region" description="Low complexity" evidence="1">
    <location>
        <begin position="74"/>
        <end position="101"/>
    </location>
</feature>
<accession>A0A699TI96</accession>
<feature type="region of interest" description="Disordered" evidence="1">
    <location>
        <begin position="74"/>
        <end position="108"/>
    </location>
</feature>
<comment type="caution">
    <text evidence="2">The sequence shown here is derived from an EMBL/GenBank/DDBJ whole genome shotgun (WGS) entry which is preliminary data.</text>
</comment>
<name>A0A699TI96_TANCI</name>
<feature type="non-terminal residue" evidence="2">
    <location>
        <position position="197"/>
    </location>
</feature>
<feature type="non-terminal residue" evidence="2">
    <location>
        <position position="1"/>
    </location>
</feature>
<evidence type="ECO:0000313" key="2">
    <source>
        <dbReference type="EMBL" id="GFD09877.1"/>
    </source>
</evidence>
<protein>
    <recommendedName>
        <fullName evidence="3">TonB-dependent receptor plug domain-containing protein</fullName>
    </recommendedName>
</protein>
<gene>
    <name evidence="2" type="ORF">Tci_881846</name>
</gene>
<proteinExistence type="predicted"/>
<reference evidence="2" key="1">
    <citation type="journal article" date="2019" name="Sci. Rep.">
        <title>Draft genome of Tanacetum cinerariifolium, the natural source of mosquito coil.</title>
        <authorList>
            <person name="Yamashiro T."/>
            <person name="Shiraishi A."/>
            <person name="Satake H."/>
            <person name="Nakayama K."/>
        </authorList>
    </citation>
    <scope>NUCLEOTIDE SEQUENCE</scope>
</reference>
<dbReference type="EMBL" id="BKCJ011248560">
    <property type="protein sequence ID" value="GFD09877.1"/>
    <property type="molecule type" value="Genomic_DNA"/>
</dbReference>
<dbReference type="Pfam" id="PF13715">
    <property type="entry name" value="CarbopepD_reg_2"/>
    <property type="match status" value="1"/>
</dbReference>
<dbReference type="Gene3D" id="2.60.40.1120">
    <property type="entry name" value="Carboxypeptidase-like, regulatory domain"/>
    <property type="match status" value="1"/>
</dbReference>